<evidence type="ECO:0008006" key="2">
    <source>
        <dbReference type="Google" id="ProtNLM"/>
    </source>
</evidence>
<name>A0A3B0UCD0_9ZZZZ</name>
<reference evidence="1" key="1">
    <citation type="submission" date="2018-06" db="EMBL/GenBank/DDBJ databases">
        <authorList>
            <person name="Zhirakovskaya E."/>
        </authorList>
    </citation>
    <scope>NUCLEOTIDE SEQUENCE</scope>
</reference>
<protein>
    <recommendedName>
        <fullName evidence="2">ABC transporter ATPase</fullName>
    </recommendedName>
</protein>
<gene>
    <name evidence="1" type="ORF">MNBD_BACTEROID06-1290</name>
</gene>
<proteinExistence type="predicted"/>
<dbReference type="EMBL" id="UOES01000042">
    <property type="protein sequence ID" value="VAW25953.1"/>
    <property type="molecule type" value="Genomic_DNA"/>
</dbReference>
<sequence>MFLPFNQLPESARVWIYQSNRDLATSEQDAIAELLTTFCDGWSAHGAGLKSSFQILHGRFIVIAVDETYNLATGCSIDASVNQIKHIENKFELNFMDRTQVAFYIDKKLYIESLSAIKSKVQEGVISAETKTFNNLVQTVGDFNSGWMVSANNSWLKRYF</sequence>
<organism evidence="1">
    <name type="scientific">hydrothermal vent metagenome</name>
    <dbReference type="NCBI Taxonomy" id="652676"/>
    <lineage>
        <taxon>unclassified sequences</taxon>
        <taxon>metagenomes</taxon>
        <taxon>ecological metagenomes</taxon>
    </lineage>
</organism>
<evidence type="ECO:0000313" key="1">
    <source>
        <dbReference type="EMBL" id="VAW25953.1"/>
    </source>
</evidence>
<accession>A0A3B0UCD0</accession>
<dbReference type="AlphaFoldDB" id="A0A3B0UCD0"/>